<name>A0ABQ9H7W1_9NEOP</name>
<feature type="region of interest" description="Disordered" evidence="1">
    <location>
        <begin position="1"/>
        <end position="26"/>
    </location>
</feature>
<accession>A0ABQ9H7W1</accession>
<keyword evidence="3" id="KW-1185">Reference proteome</keyword>
<proteinExistence type="predicted"/>
<dbReference type="Proteomes" id="UP001159363">
    <property type="component" value="Chromosome 5"/>
</dbReference>
<evidence type="ECO:0000313" key="3">
    <source>
        <dbReference type="Proteomes" id="UP001159363"/>
    </source>
</evidence>
<comment type="caution">
    <text evidence="2">The sequence shown here is derived from an EMBL/GenBank/DDBJ whole genome shotgun (WGS) entry which is preliminary data.</text>
</comment>
<evidence type="ECO:0000256" key="1">
    <source>
        <dbReference type="SAM" id="MobiDB-lite"/>
    </source>
</evidence>
<protein>
    <submittedName>
        <fullName evidence="2">Uncharacterized protein</fullName>
    </submittedName>
</protein>
<reference evidence="2 3" key="1">
    <citation type="submission" date="2023-02" db="EMBL/GenBank/DDBJ databases">
        <title>LHISI_Scaffold_Assembly.</title>
        <authorList>
            <person name="Stuart O.P."/>
            <person name="Cleave R."/>
            <person name="Magrath M.J.L."/>
            <person name="Mikheyev A.S."/>
        </authorList>
    </citation>
    <scope>NUCLEOTIDE SEQUENCE [LARGE SCALE GENOMIC DNA]</scope>
    <source>
        <strain evidence="2">Daus_M_001</strain>
        <tissue evidence="2">Leg muscle</tissue>
    </source>
</reference>
<dbReference type="EMBL" id="JARBHB010000006">
    <property type="protein sequence ID" value="KAJ8880193.1"/>
    <property type="molecule type" value="Genomic_DNA"/>
</dbReference>
<feature type="region of interest" description="Disordered" evidence="1">
    <location>
        <begin position="232"/>
        <end position="405"/>
    </location>
</feature>
<feature type="region of interest" description="Disordered" evidence="1">
    <location>
        <begin position="169"/>
        <end position="219"/>
    </location>
</feature>
<feature type="compositionally biased region" description="Basic and acidic residues" evidence="1">
    <location>
        <begin position="232"/>
        <end position="243"/>
    </location>
</feature>
<organism evidence="2 3">
    <name type="scientific">Dryococelus australis</name>
    <dbReference type="NCBI Taxonomy" id="614101"/>
    <lineage>
        <taxon>Eukaryota</taxon>
        <taxon>Metazoa</taxon>
        <taxon>Ecdysozoa</taxon>
        <taxon>Arthropoda</taxon>
        <taxon>Hexapoda</taxon>
        <taxon>Insecta</taxon>
        <taxon>Pterygota</taxon>
        <taxon>Neoptera</taxon>
        <taxon>Polyneoptera</taxon>
        <taxon>Phasmatodea</taxon>
        <taxon>Verophasmatodea</taxon>
        <taxon>Anareolatae</taxon>
        <taxon>Phasmatidae</taxon>
        <taxon>Eurycanthinae</taxon>
        <taxon>Dryococelus</taxon>
    </lineage>
</organism>
<evidence type="ECO:0000313" key="2">
    <source>
        <dbReference type="EMBL" id="KAJ8880193.1"/>
    </source>
</evidence>
<gene>
    <name evidence="2" type="ORF">PR048_016659</name>
</gene>
<feature type="region of interest" description="Disordered" evidence="1">
    <location>
        <begin position="584"/>
        <end position="610"/>
    </location>
</feature>
<feature type="compositionally biased region" description="Polar residues" evidence="1">
    <location>
        <begin position="589"/>
        <end position="598"/>
    </location>
</feature>
<sequence>MKRGEKNNPTKDVGSSPACIRQHPQNPLGNVAEVKTATLKFQTSSKKKLEYLLNKADHRHTGVLKKPLMIAPEFTKHMTVFAVTITFSIDLLDLRYVSLLVALAEQAACPLCGTACFASVNIPTAPKSDIRAGKNRRRKPAFYERRPLHLETWEGDETERERERLHLSVVRSKRKRTDSGSSSADVTEDTTTRRNRALSRGRGEVQVRRRACRDRRRDAGGVVVGSRDLRRGELSRRCAETEPRPLSSSTWPSSPDRPLQDEDEDEDVGRTPSRRRRRRRCWTDPFKTKTKTKMLDGSLQDEDEDEDVGRTPSRRRRRRRCWTDPFKTKTKMLDGPLQDEDEDEDVGRIPSRRRRRCRTDPFKTKTKTKMLDGSLQDEDEDEDTKTKTKMLDGPLQDEDEDEDVGRIPSRRRRRCWTDPFKTKTKTKMLDGSLQDEDEDVGRTGSANLVIPDVLLRPRQTRPRYIPFTVTSHFPEALTKFYFQDIPPPRANKPLTKAMSEMTDFVDNMITQYAKCFQGGVRRLRGAPTNECERLPRHALLDKPLGVVRREHCTPVQSLALRGDGALDARACVALIDPAKQRVLEKTRRPTASSGTIPTCENPGVTRPRTEPGSPWLEANSLIAHSPRPLSGFGSRIIHRPRFGRLLTARSAEPMRVIEAKWRGKREMPERTRRPMALSGTIPTCGNPGVLLAGD</sequence>